<sequence length="1130" mass="130552">MKKGLFLLALLISVVINAQIQSKNVHLKSFLVKNDSIRIDTISISAANFKVFTNQNIEIDPKNYSVDFSKALLIFKKESAVKFSEIKIQYTSFPAFLTKNYFKFNKKIIVPKATSQAQLYSLTTNQQKIVIKPFDGLNTMGNITRRVTIGNNQNAVVNSTLDLQIAGKLSDKVTLKASIIDTNLPIQENGNTYKLNEFDRVFIKLFSDKWSIDAGDIYLKNRETAYLRFNKQVSGLAVKANIKNSNSEINIQTTGAIVRGKYKKVQFNGREGNQGPYRLSDLNNNSYILILIGTERIYANGKLLKRGENNDYTIDYNTAEITFNTTFPMTADVRITAEYQFSDRAYTRFITYNNVAYKTKKLTVNGYFYNENDLKNQSLEQDLSNEQKQILANAGSNTNQMVTPSAFITPFSEDKILYKKINIGTSEIFEFSTDESDELYQVTFTYVGENSGNYILKDLIAIGKIFEYVGENLGNYNPIIRLTAPNKLQLAVFKASYNPSKKTIINAETAFSNNDVNLFSTLDDKTNKGIATKLGWKQVIFQKQWDLRSNFKFEFIDENFKSIERIQNIEFNRDWNIETITGSQKLLSTTLELSNKKNKIVNYEFEKLELSDYFSGNKHNLNGSFTTKKFNLDFNSSLLNNKTVTEKASFLRYYVNARYNLNKSWFGVNLNSENNKRTNILDNTLQNLSHKYKEFKTFIGVGDSTKVFVQIGANFRTTDSIQNNKFAQVNTTETYYLKSNLINSESANLTTYINYRTIKNTNFKNEESLNSKIVYRQQLFNQFLTFNTVYQTLSGTLPQQDFTYIKTEQGQGFYTWIDYNENGIKELDEFEVAQFLDQAQYLRIILPTVNYIATHQNKFTQTIAINPQQWNSKKGVKKLISHFYNQTFILIDGEQKKLAKKFNLNPFDINNENLLGLNFNLNNSIYFNKGKKNFSTIYRFIKSQNKVTTTIDNTENKTQLHKLQFEHKFGDFWLFNFSISSSENKTNSANYSNRNYFLKNNTLFPKLSYYYTKKSFFSIFYETKNKENRLGDLETLKLQKIGFSLNYAKSIKSILKIEINFLKNTFEGSNNSPVAYQMLEGFQPGKNYTWSFLFQRKLNSFLNLNINYLGRKSETSRTVHTGAIQLKALF</sequence>
<reference evidence="1" key="1">
    <citation type="submission" date="2018-06" db="EMBL/GenBank/DDBJ databases">
        <authorList>
            <person name="Zhirakovskaya E."/>
        </authorList>
    </citation>
    <scope>NUCLEOTIDE SEQUENCE</scope>
</reference>
<evidence type="ECO:0000313" key="1">
    <source>
        <dbReference type="EMBL" id="VAW25283.1"/>
    </source>
</evidence>
<dbReference type="EMBL" id="UOER01000350">
    <property type="protein sequence ID" value="VAW25283.1"/>
    <property type="molecule type" value="Genomic_DNA"/>
</dbReference>
<protein>
    <submittedName>
        <fullName evidence="1">Uncharacterized protein</fullName>
    </submittedName>
</protein>
<dbReference type="AlphaFoldDB" id="A0A3B0UA92"/>
<organism evidence="1">
    <name type="scientific">hydrothermal vent metagenome</name>
    <dbReference type="NCBI Taxonomy" id="652676"/>
    <lineage>
        <taxon>unclassified sequences</taxon>
        <taxon>metagenomes</taxon>
        <taxon>ecological metagenomes</taxon>
    </lineage>
</organism>
<proteinExistence type="predicted"/>
<gene>
    <name evidence="1" type="ORF">MNBD_BACTEROID04-185</name>
</gene>
<name>A0A3B0UA92_9ZZZZ</name>
<accession>A0A3B0UA92</accession>